<sequence>AHFADAKFYLKNRISKEVGYDSTMPTKKVDIAKKADVPVRDMKIIVEKDRALSNMNKVPKMN</sequence>
<dbReference type="Proteomes" id="UP000823775">
    <property type="component" value="Unassembled WGS sequence"/>
</dbReference>
<organism evidence="1 2">
    <name type="scientific">Datura stramonium</name>
    <name type="common">Jimsonweed</name>
    <name type="synonym">Common thornapple</name>
    <dbReference type="NCBI Taxonomy" id="4076"/>
    <lineage>
        <taxon>Eukaryota</taxon>
        <taxon>Viridiplantae</taxon>
        <taxon>Streptophyta</taxon>
        <taxon>Embryophyta</taxon>
        <taxon>Tracheophyta</taxon>
        <taxon>Spermatophyta</taxon>
        <taxon>Magnoliopsida</taxon>
        <taxon>eudicotyledons</taxon>
        <taxon>Gunneridae</taxon>
        <taxon>Pentapetalae</taxon>
        <taxon>asterids</taxon>
        <taxon>lamiids</taxon>
        <taxon>Solanales</taxon>
        <taxon>Solanaceae</taxon>
        <taxon>Solanoideae</taxon>
        <taxon>Datureae</taxon>
        <taxon>Datura</taxon>
    </lineage>
</organism>
<accession>A0ABS8WJT7</accession>
<keyword evidence="2" id="KW-1185">Reference proteome</keyword>
<gene>
    <name evidence="1" type="ORF">HAX54_046928</name>
</gene>
<comment type="caution">
    <text evidence="1">The sequence shown here is derived from an EMBL/GenBank/DDBJ whole genome shotgun (WGS) entry which is preliminary data.</text>
</comment>
<feature type="non-terminal residue" evidence="1">
    <location>
        <position position="62"/>
    </location>
</feature>
<feature type="non-terminal residue" evidence="1">
    <location>
        <position position="1"/>
    </location>
</feature>
<reference evidence="1 2" key="1">
    <citation type="journal article" date="2021" name="BMC Genomics">
        <title>Datura genome reveals duplications of psychoactive alkaloid biosynthetic genes and high mutation rate following tissue culture.</title>
        <authorList>
            <person name="Rajewski A."/>
            <person name="Carter-House D."/>
            <person name="Stajich J."/>
            <person name="Litt A."/>
        </authorList>
    </citation>
    <scope>NUCLEOTIDE SEQUENCE [LARGE SCALE GENOMIC DNA]</scope>
    <source>
        <strain evidence="1">AR-01</strain>
    </source>
</reference>
<name>A0ABS8WJT7_DATST</name>
<evidence type="ECO:0000313" key="2">
    <source>
        <dbReference type="Proteomes" id="UP000823775"/>
    </source>
</evidence>
<proteinExistence type="predicted"/>
<dbReference type="EMBL" id="JACEIK010007499">
    <property type="protein sequence ID" value="MCE3050337.1"/>
    <property type="molecule type" value="Genomic_DNA"/>
</dbReference>
<evidence type="ECO:0000313" key="1">
    <source>
        <dbReference type="EMBL" id="MCE3050337.1"/>
    </source>
</evidence>
<protein>
    <submittedName>
        <fullName evidence="1">Uncharacterized protein</fullName>
    </submittedName>
</protein>